<dbReference type="AlphaFoldDB" id="A0AAU7UCI1"/>
<feature type="region of interest" description="Disordered" evidence="1">
    <location>
        <begin position="142"/>
        <end position="161"/>
    </location>
</feature>
<sequence>MTLRHKVLGLPAKLRRLARSLHPAQARPDDHWALERLQAGERQVYLSMDPRDREHAVRVARAVAQQPGTPELLAAALLHDCGKAVRPYRVWERVLVGLVPYRWAGRVRWGALTVRADHPALGAQALALAGARPRVAQLVARHHRPGDDPEAGLLHRYDDLE</sequence>
<gene>
    <name evidence="3" type="ORF">ABOD76_06750</name>
</gene>
<accession>A0AAU7UCI1</accession>
<dbReference type="KEGG" id="dsc:ABOD76_06750"/>
<name>A0AAU7UCI1_9DEIO</name>
<feature type="domain" description="HD" evidence="2">
    <location>
        <begin position="54"/>
        <end position="160"/>
    </location>
</feature>
<dbReference type="Gene3D" id="1.10.3210.10">
    <property type="entry name" value="Hypothetical protein af1432"/>
    <property type="match status" value="1"/>
</dbReference>
<evidence type="ECO:0000259" key="2">
    <source>
        <dbReference type="Pfam" id="PF01966"/>
    </source>
</evidence>
<dbReference type="EMBL" id="CP158299">
    <property type="protein sequence ID" value="XBV85998.1"/>
    <property type="molecule type" value="Genomic_DNA"/>
</dbReference>
<reference evidence="3" key="1">
    <citation type="submission" date="2024-06" db="EMBL/GenBank/DDBJ databases">
        <title>Draft Genome Sequence of Deinococcus sonorensis Type Strain KR-87, a Biofilm Producing Representative of the Genus Deinococcus.</title>
        <authorList>
            <person name="Boren L.S."/>
            <person name="Grosso R.A."/>
            <person name="Hugenberg-Cox A.N."/>
            <person name="Hill J.T.E."/>
            <person name="Albert C.M."/>
            <person name="Tuohy J.M."/>
        </authorList>
    </citation>
    <scope>NUCLEOTIDE SEQUENCE</scope>
    <source>
        <strain evidence="3">KR-87</strain>
    </source>
</reference>
<dbReference type="Pfam" id="PF01966">
    <property type="entry name" value="HD"/>
    <property type="match status" value="1"/>
</dbReference>
<dbReference type="InterPro" id="IPR006674">
    <property type="entry name" value="HD_domain"/>
</dbReference>
<protein>
    <submittedName>
        <fullName evidence="3">HD domain-containing protein</fullName>
    </submittedName>
</protein>
<organism evidence="3">
    <name type="scientific">Deinococcus sonorensis KR-87</name>
    <dbReference type="NCBI Taxonomy" id="694439"/>
    <lineage>
        <taxon>Bacteria</taxon>
        <taxon>Thermotogati</taxon>
        <taxon>Deinococcota</taxon>
        <taxon>Deinococci</taxon>
        <taxon>Deinococcales</taxon>
        <taxon>Deinococcaceae</taxon>
        <taxon>Deinococcus</taxon>
    </lineage>
</organism>
<evidence type="ECO:0000256" key="1">
    <source>
        <dbReference type="SAM" id="MobiDB-lite"/>
    </source>
</evidence>
<dbReference type="SUPFAM" id="SSF109604">
    <property type="entry name" value="HD-domain/PDEase-like"/>
    <property type="match status" value="1"/>
</dbReference>
<dbReference type="RefSeq" id="WP_350244047.1">
    <property type="nucleotide sequence ID" value="NZ_CP158299.1"/>
</dbReference>
<proteinExistence type="predicted"/>
<evidence type="ECO:0000313" key="3">
    <source>
        <dbReference type="EMBL" id="XBV85998.1"/>
    </source>
</evidence>